<dbReference type="GO" id="GO:0000963">
    <property type="term" value="P:mitochondrial RNA processing"/>
    <property type="evidence" value="ECO:0007669"/>
    <property type="project" value="TreeGrafter"/>
</dbReference>
<dbReference type="Proteomes" id="UP001230188">
    <property type="component" value="Unassembled WGS sequence"/>
</dbReference>
<evidence type="ECO:0000259" key="1">
    <source>
        <dbReference type="PROSITE" id="PS51286"/>
    </source>
</evidence>
<name>A0AAD7UG09_9STRA</name>
<comment type="caution">
    <text evidence="2">The sequence shown here is derived from an EMBL/GenBank/DDBJ whole genome shotgun (WGS) entry which is preliminary data.</text>
</comment>
<dbReference type="InterPro" id="IPR058917">
    <property type="entry name" value="RESC6_dom"/>
</dbReference>
<dbReference type="GO" id="GO:0044528">
    <property type="term" value="P:regulation of mitochondrial mRNA stability"/>
    <property type="evidence" value="ECO:0007669"/>
    <property type="project" value="TreeGrafter"/>
</dbReference>
<dbReference type="AlphaFoldDB" id="A0AAD7UG09"/>
<organism evidence="2 3">
    <name type="scientific">Chrysophaeum taylorii</name>
    <dbReference type="NCBI Taxonomy" id="2483200"/>
    <lineage>
        <taxon>Eukaryota</taxon>
        <taxon>Sar</taxon>
        <taxon>Stramenopiles</taxon>
        <taxon>Ochrophyta</taxon>
        <taxon>Pelagophyceae</taxon>
        <taxon>Pelagomonadales</taxon>
        <taxon>Pelagomonadaceae</taxon>
        <taxon>Chrysophaeum</taxon>
    </lineage>
</organism>
<dbReference type="Pfam" id="PF08373">
    <property type="entry name" value="RAP"/>
    <property type="match status" value="1"/>
</dbReference>
<dbReference type="InterPro" id="IPR013584">
    <property type="entry name" value="RAP"/>
</dbReference>
<sequence>MAGRGATPDTILSLFAARGDKFSARNLSTAAHRVAKFGGRNSDVRRDRRVMALADARRRCVREFDAQALANTAWAFATAGVEARQLFVAIAGEANSRLGEFNPQDLANAARAFATAGIEEEAPQLFAAIAGAANSRLREFNSQDLANTAWAFATAGIEASQLFAAIAGATTSRLSKFNAQVLNNTAWAFAKAGVEAPRLFAAIAGAASSRLHEFEPQNLANLAWAFATASVEAPELFAAIVGVAPLRLDEFEPQEFAITSWAFACVDWNKDPDFFSELEALARHLALLHFRLEWPDRSWRLSNHDKMLLAAFQRQDPSPSQLQRDVATALVRVGWTPHVFEHVTDEGLSLGTWLNLTPSSGSRVENGSTRFKSRLLRRLGWDVAHIPFFEWQALQDEREQDAYLRANKLHALGNIMRDNLTKAA</sequence>
<dbReference type="PANTHER" id="PTHR21228:SF40">
    <property type="entry name" value="LD45607P"/>
    <property type="match status" value="1"/>
</dbReference>
<accession>A0AAD7UG09</accession>
<dbReference type="EMBL" id="JAQMWT010000319">
    <property type="protein sequence ID" value="KAJ8604984.1"/>
    <property type="molecule type" value="Genomic_DNA"/>
</dbReference>
<dbReference type="PANTHER" id="PTHR21228">
    <property type="entry name" value="FAST LEU-RICH DOMAIN-CONTAINING"/>
    <property type="match status" value="1"/>
</dbReference>
<protein>
    <recommendedName>
        <fullName evidence="1">RAP domain-containing protein</fullName>
    </recommendedName>
</protein>
<dbReference type="GO" id="GO:0005759">
    <property type="term" value="C:mitochondrial matrix"/>
    <property type="evidence" value="ECO:0007669"/>
    <property type="project" value="TreeGrafter"/>
</dbReference>
<dbReference type="PROSITE" id="PS51286">
    <property type="entry name" value="RAP"/>
    <property type="match status" value="1"/>
</dbReference>
<dbReference type="GO" id="GO:0035770">
    <property type="term" value="C:ribonucleoprotein granule"/>
    <property type="evidence" value="ECO:0007669"/>
    <property type="project" value="TreeGrafter"/>
</dbReference>
<evidence type="ECO:0000313" key="2">
    <source>
        <dbReference type="EMBL" id="KAJ8604984.1"/>
    </source>
</evidence>
<dbReference type="SMART" id="SM00952">
    <property type="entry name" value="RAP"/>
    <property type="match status" value="1"/>
</dbReference>
<evidence type="ECO:0000313" key="3">
    <source>
        <dbReference type="Proteomes" id="UP001230188"/>
    </source>
</evidence>
<dbReference type="InterPro" id="IPR050870">
    <property type="entry name" value="FAST_kinase"/>
</dbReference>
<dbReference type="GO" id="GO:0003723">
    <property type="term" value="F:RNA binding"/>
    <property type="evidence" value="ECO:0007669"/>
    <property type="project" value="TreeGrafter"/>
</dbReference>
<gene>
    <name evidence="2" type="ORF">CTAYLR_006906</name>
</gene>
<keyword evidence="3" id="KW-1185">Reference proteome</keyword>
<dbReference type="Pfam" id="PF26188">
    <property type="entry name" value="RESC6"/>
    <property type="match status" value="1"/>
</dbReference>
<feature type="domain" description="RAP" evidence="1">
    <location>
        <begin position="330"/>
        <end position="406"/>
    </location>
</feature>
<proteinExistence type="predicted"/>
<reference evidence="2" key="1">
    <citation type="submission" date="2023-01" db="EMBL/GenBank/DDBJ databases">
        <title>Metagenome sequencing of chrysophaentin producing Chrysophaeum taylorii.</title>
        <authorList>
            <person name="Davison J."/>
            <person name="Bewley C."/>
        </authorList>
    </citation>
    <scope>NUCLEOTIDE SEQUENCE</scope>
    <source>
        <strain evidence="2">NIES-1699</strain>
    </source>
</reference>